<dbReference type="Proteomes" id="UP000186955">
    <property type="component" value="Unassembled WGS sequence"/>
</dbReference>
<comment type="caution">
    <text evidence="1">The sequence shown here is derived from an EMBL/GenBank/DDBJ whole genome shotgun (WGS) entry which is preliminary data.</text>
</comment>
<reference evidence="1 2" key="1">
    <citation type="submission" date="2016-10" db="EMBL/GenBank/DDBJ databases">
        <title>Genome sequence of the ascomycete fungus Penicillium subrubescens.</title>
        <authorList>
            <person name="De Vries R.P."/>
            <person name="Peng M."/>
            <person name="Dilokpimol A."/>
            <person name="Hilden K."/>
            <person name="Makela M.R."/>
            <person name="Grigoriev I."/>
            <person name="Riley R."/>
            <person name="Granchi Z."/>
        </authorList>
    </citation>
    <scope>NUCLEOTIDE SEQUENCE [LARGE SCALE GENOMIC DNA]</scope>
    <source>
        <strain evidence="1 2">CBS 132785</strain>
    </source>
</reference>
<sequence>MQPFHGAVKREFLIAASEKLSQQPSLWYPAQLKEFDMIIDLGLVASQTAYGLNRLSQVNSSGRFALEQSFGSDRQKMDNGFRDGFGWHCD</sequence>
<evidence type="ECO:0000313" key="1">
    <source>
        <dbReference type="EMBL" id="OKO93376.1"/>
    </source>
</evidence>
<gene>
    <name evidence="1" type="ORF">PENSUB_12439</name>
</gene>
<dbReference type="AlphaFoldDB" id="A0A1Q5SZN8"/>
<evidence type="ECO:0000313" key="2">
    <source>
        <dbReference type="Proteomes" id="UP000186955"/>
    </source>
</evidence>
<protein>
    <submittedName>
        <fullName evidence="1">Uncharacterized protein</fullName>
    </submittedName>
</protein>
<proteinExistence type="predicted"/>
<dbReference type="EMBL" id="MNBE01000725">
    <property type="protein sequence ID" value="OKO93376.1"/>
    <property type="molecule type" value="Genomic_DNA"/>
</dbReference>
<keyword evidence="2" id="KW-1185">Reference proteome</keyword>
<name>A0A1Q5SZN8_9EURO</name>
<accession>A0A1Q5SZN8</accession>
<organism evidence="1 2">
    <name type="scientific">Penicillium subrubescens</name>
    <dbReference type="NCBI Taxonomy" id="1316194"/>
    <lineage>
        <taxon>Eukaryota</taxon>
        <taxon>Fungi</taxon>
        <taxon>Dikarya</taxon>
        <taxon>Ascomycota</taxon>
        <taxon>Pezizomycotina</taxon>
        <taxon>Eurotiomycetes</taxon>
        <taxon>Eurotiomycetidae</taxon>
        <taxon>Eurotiales</taxon>
        <taxon>Aspergillaceae</taxon>
        <taxon>Penicillium</taxon>
    </lineage>
</organism>